<name>A0A922AEY4_CARIL</name>
<feature type="transmembrane region" description="Helical" evidence="1">
    <location>
        <begin position="84"/>
        <end position="102"/>
    </location>
</feature>
<feature type="transmembrane region" description="Helical" evidence="1">
    <location>
        <begin position="51"/>
        <end position="72"/>
    </location>
</feature>
<comment type="caution">
    <text evidence="2">The sequence shown here is derived from an EMBL/GenBank/DDBJ whole genome shotgun (WGS) entry which is preliminary data.</text>
</comment>
<dbReference type="AlphaFoldDB" id="A0A922AEY4"/>
<gene>
    <name evidence="2" type="ORF">I3842_14G034900</name>
</gene>
<keyword evidence="1" id="KW-0812">Transmembrane</keyword>
<protein>
    <submittedName>
        <fullName evidence="2">Uncharacterized protein</fullName>
    </submittedName>
</protein>
<evidence type="ECO:0000256" key="1">
    <source>
        <dbReference type="SAM" id="Phobius"/>
    </source>
</evidence>
<dbReference type="EMBL" id="CM031838">
    <property type="protein sequence ID" value="KAG6677586.1"/>
    <property type="molecule type" value="Genomic_DNA"/>
</dbReference>
<evidence type="ECO:0000313" key="3">
    <source>
        <dbReference type="Proteomes" id="UP000811246"/>
    </source>
</evidence>
<reference evidence="2" key="1">
    <citation type="submission" date="2021-01" db="EMBL/GenBank/DDBJ databases">
        <authorList>
            <person name="Lovell J.T."/>
            <person name="Bentley N."/>
            <person name="Bhattarai G."/>
            <person name="Jenkins J.W."/>
            <person name="Sreedasyam A."/>
            <person name="Alarcon Y."/>
            <person name="Bock C."/>
            <person name="Boston L."/>
            <person name="Carlson J."/>
            <person name="Cervantes K."/>
            <person name="Clermont K."/>
            <person name="Krom N."/>
            <person name="Kubenka K."/>
            <person name="Mamidi S."/>
            <person name="Mattison C."/>
            <person name="Monteros M."/>
            <person name="Pisani C."/>
            <person name="Plott C."/>
            <person name="Rajasekar S."/>
            <person name="Rhein H.S."/>
            <person name="Rohla C."/>
            <person name="Song M."/>
            <person name="Hilaire R.S."/>
            <person name="Shu S."/>
            <person name="Wells L."/>
            <person name="Wang X."/>
            <person name="Webber J."/>
            <person name="Heerema R.J."/>
            <person name="Klein P."/>
            <person name="Conner P."/>
            <person name="Grauke L."/>
            <person name="Grimwood J."/>
            <person name="Schmutz J."/>
            <person name="Randall J.J."/>
        </authorList>
    </citation>
    <scope>NUCLEOTIDE SEQUENCE</scope>
    <source>
        <tissue evidence="2">Leaf</tissue>
    </source>
</reference>
<evidence type="ECO:0000313" key="2">
    <source>
        <dbReference type="EMBL" id="KAG6677586.1"/>
    </source>
</evidence>
<proteinExistence type="predicted"/>
<keyword evidence="1" id="KW-1133">Transmembrane helix</keyword>
<keyword evidence="1" id="KW-0472">Membrane</keyword>
<sequence>MTLPHHPFPLFLLLISSSSSSSFLSPIFLTVLILLPSSSSFYLPNHHLPRFILLVFSSSLSSSSLSPILFLFFTLHPTPHRPTLLFLLIFSFSLLLLTSSYLPCRHLPHFLLLNSSSSSLSLCPSPNIFLQCSSASSPPVFLLSS</sequence>
<feature type="transmembrane region" description="Helical" evidence="1">
    <location>
        <begin position="12"/>
        <end position="35"/>
    </location>
</feature>
<dbReference type="Proteomes" id="UP000811246">
    <property type="component" value="Chromosome 14"/>
</dbReference>
<accession>A0A922AEY4</accession>
<organism evidence="2 3">
    <name type="scientific">Carya illinoinensis</name>
    <name type="common">Pecan</name>
    <dbReference type="NCBI Taxonomy" id="32201"/>
    <lineage>
        <taxon>Eukaryota</taxon>
        <taxon>Viridiplantae</taxon>
        <taxon>Streptophyta</taxon>
        <taxon>Embryophyta</taxon>
        <taxon>Tracheophyta</taxon>
        <taxon>Spermatophyta</taxon>
        <taxon>Magnoliopsida</taxon>
        <taxon>eudicotyledons</taxon>
        <taxon>Gunneridae</taxon>
        <taxon>Pentapetalae</taxon>
        <taxon>rosids</taxon>
        <taxon>fabids</taxon>
        <taxon>Fagales</taxon>
        <taxon>Juglandaceae</taxon>
        <taxon>Carya</taxon>
    </lineage>
</organism>